<dbReference type="EMBL" id="KN822979">
    <property type="protein sequence ID" value="KIO29703.1"/>
    <property type="molecule type" value="Genomic_DNA"/>
</dbReference>
<accession>A0A0C3L764</accession>
<evidence type="ECO:0000313" key="1">
    <source>
        <dbReference type="EMBL" id="KIO29703.1"/>
    </source>
</evidence>
<dbReference type="Proteomes" id="UP000054248">
    <property type="component" value="Unassembled WGS sequence"/>
</dbReference>
<dbReference type="HOGENOM" id="CLU_1918610_0_0_1"/>
<evidence type="ECO:0000313" key="2">
    <source>
        <dbReference type="Proteomes" id="UP000054248"/>
    </source>
</evidence>
<keyword evidence="2" id="KW-1185">Reference proteome</keyword>
<proteinExistence type="predicted"/>
<sequence>MIKAVQDSRLPLCCSIGAVQREPWLGGYQCFNARGLLFSSYWYLQSMLFRGVMASSQELPVLLLQYGCLKKNMTITRLSAIQDQRSSSYNDRVELGFTKFNLKNDYIYTSHILSEWITNGVRETHPKAAPIY</sequence>
<protein>
    <submittedName>
        <fullName evidence="1">Uncharacterized protein</fullName>
    </submittedName>
</protein>
<organism evidence="1 2">
    <name type="scientific">Tulasnella calospora MUT 4182</name>
    <dbReference type="NCBI Taxonomy" id="1051891"/>
    <lineage>
        <taxon>Eukaryota</taxon>
        <taxon>Fungi</taxon>
        <taxon>Dikarya</taxon>
        <taxon>Basidiomycota</taxon>
        <taxon>Agaricomycotina</taxon>
        <taxon>Agaricomycetes</taxon>
        <taxon>Cantharellales</taxon>
        <taxon>Tulasnellaceae</taxon>
        <taxon>Tulasnella</taxon>
    </lineage>
</organism>
<dbReference type="AlphaFoldDB" id="A0A0C3L764"/>
<reference evidence="2" key="2">
    <citation type="submission" date="2015-01" db="EMBL/GenBank/DDBJ databases">
        <title>Evolutionary Origins and Diversification of the Mycorrhizal Mutualists.</title>
        <authorList>
            <consortium name="DOE Joint Genome Institute"/>
            <consortium name="Mycorrhizal Genomics Consortium"/>
            <person name="Kohler A."/>
            <person name="Kuo A."/>
            <person name="Nagy L.G."/>
            <person name="Floudas D."/>
            <person name="Copeland A."/>
            <person name="Barry K.W."/>
            <person name="Cichocki N."/>
            <person name="Veneault-Fourrey C."/>
            <person name="LaButti K."/>
            <person name="Lindquist E.A."/>
            <person name="Lipzen A."/>
            <person name="Lundell T."/>
            <person name="Morin E."/>
            <person name="Murat C."/>
            <person name="Riley R."/>
            <person name="Ohm R."/>
            <person name="Sun H."/>
            <person name="Tunlid A."/>
            <person name="Henrissat B."/>
            <person name="Grigoriev I.V."/>
            <person name="Hibbett D.S."/>
            <person name="Martin F."/>
        </authorList>
    </citation>
    <scope>NUCLEOTIDE SEQUENCE [LARGE SCALE GENOMIC DNA]</scope>
    <source>
        <strain evidence="2">MUT 4182</strain>
    </source>
</reference>
<name>A0A0C3L764_9AGAM</name>
<reference evidence="1 2" key="1">
    <citation type="submission" date="2014-04" db="EMBL/GenBank/DDBJ databases">
        <authorList>
            <consortium name="DOE Joint Genome Institute"/>
            <person name="Kuo A."/>
            <person name="Girlanda M."/>
            <person name="Perotto S."/>
            <person name="Kohler A."/>
            <person name="Nagy L.G."/>
            <person name="Floudas D."/>
            <person name="Copeland A."/>
            <person name="Barry K.W."/>
            <person name="Cichocki N."/>
            <person name="Veneault-Fourrey C."/>
            <person name="LaButti K."/>
            <person name="Lindquist E.A."/>
            <person name="Lipzen A."/>
            <person name="Lundell T."/>
            <person name="Morin E."/>
            <person name="Murat C."/>
            <person name="Sun H."/>
            <person name="Tunlid A."/>
            <person name="Henrissat B."/>
            <person name="Grigoriev I.V."/>
            <person name="Hibbett D.S."/>
            <person name="Martin F."/>
            <person name="Nordberg H.P."/>
            <person name="Cantor M.N."/>
            <person name="Hua S.X."/>
        </authorList>
    </citation>
    <scope>NUCLEOTIDE SEQUENCE [LARGE SCALE GENOMIC DNA]</scope>
    <source>
        <strain evidence="1 2">MUT 4182</strain>
    </source>
</reference>
<gene>
    <name evidence="1" type="ORF">M407DRAFT_6007</name>
</gene>